<evidence type="ECO:0000256" key="1">
    <source>
        <dbReference type="SAM" id="MobiDB-lite"/>
    </source>
</evidence>
<feature type="region of interest" description="Disordered" evidence="1">
    <location>
        <begin position="37"/>
        <end position="63"/>
    </location>
</feature>
<accession>A0A1Y6L7M3</accession>
<dbReference type="EMBL" id="LT882676">
    <property type="protein sequence ID" value="SMY20484.1"/>
    <property type="molecule type" value="Genomic_DNA"/>
</dbReference>
<feature type="compositionally biased region" description="Basic and acidic residues" evidence="1">
    <location>
        <begin position="205"/>
        <end position="217"/>
    </location>
</feature>
<feature type="compositionally biased region" description="Basic and acidic residues" evidence="1">
    <location>
        <begin position="154"/>
        <end position="165"/>
    </location>
</feature>
<dbReference type="Proteomes" id="UP000215453">
    <property type="component" value="Chromosome 1"/>
</dbReference>
<gene>
    <name evidence="2" type="ORF">ZT1A5_G1919</name>
</gene>
<dbReference type="AlphaFoldDB" id="A0A1Y6L7M3"/>
<evidence type="ECO:0000313" key="3">
    <source>
        <dbReference type="Proteomes" id="UP000215453"/>
    </source>
</evidence>
<name>A0A1Y6L7M3_ZYMTR</name>
<organism evidence="2 3">
    <name type="scientific">Zymoseptoria tritici ST99CH_1A5</name>
    <dbReference type="NCBI Taxonomy" id="1276529"/>
    <lineage>
        <taxon>Eukaryota</taxon>
        <taxon>Fungi</taxon>
        <taxon>Dikarya</taxon>
        <taxon>Ascomycota</taxon>
        <taxon>Pezizomycotina</taxon>
        <taxon>Dothideomycetes</taxon>
        <taxon>Dothideomycetidae</taxon>
        <taxon>Mycosphaerellales</taxon>
        <taxon>Mycosphaerellaceae</taxon>
        <taxon>Zymoseptoria</taxon>
    </lineage>
</organism>
<proteinExistence type="predicted"/>
<feature type="region of interest" description="Disordered" evidence="1">
    <location>
        <begin position="141"/>
        <end position="217"/>
    </location>
</feature>
<feature type="region of interest" description="Disordered" evidence="1">
    <location>
        <begin position="1"/>
        <end position="25"/>
    </location>
</feature>
<reference evidence="2 3" key="1">
    <citation type="submission" date="2016-10" db="EMBL/GenBank/DDBJ databases">
        <authorList>
            <person name="Varghese N."/>
        </authorList>
    </citation>
    <scope>NUCLEOTIDE SEQUENCE [LARGE SCALE GENOMIC DNA]</scope>
</reference>
<sequence>MSPVEQKAQPWKAVWPQEENADSNTVAVETPEQANFQRSYGTHAPNSKGKLFNVDDEQKSQPWKAVWPQGEGVDANTVPAETAEQANFQRSYGTHAPNSKGKLFTVDDGEKAQPWKAVWPQGEGVDANNLPVETAEQANFQRSYGTHAPNSKGKLFDVEDGEKAQPWKSVWPQDKSAGDAEVVETPEQANFQRSYGTHAPNSKGKLFDVKDETKGTE</sequence>
<protein>
    <submittedName>
        <fullName evidence="2">Uncharacterized protein</fullName>
    </submittedName>
</protein>
<evidence type="ECO:0000313" key="2">
    <source>
        <dbReference type="EMBL" id="SMY20484.1"/>
    </source>
</evidence>